<evidence type="ECO:0000259" key="7">
    <source>
        <dbReference type="PROSITE" id="PS52012"/>
    </source>
</evidence>
<dbReference type="EMBL" id="KV425568">
    <property type="protein sequence ID" value="KZT26073.1"/>
    <property type="molecule type" value="Genomic_DNA"/>
</dbReference>
<evidence type="ECO:0000256" key="5">
    <source>
        <dbReference type="SAM" id="MobiDB-lite"/>
    </source>
</evidence>
<dbReference type="STRING" id="1314782.A0A165T372"/>
<dbReference type="AlphaFoldDB" id="A0A165T372"/>
<keyword evidence="4" id="KW-1015">Disulfide bond</keyword>
<dbReference type="PROSITE" id="PS52012">
    <property type="entry name" value="CFEM"/>
    <property type="match status" value="1"/>
</dbReference>
<evidence type="ECO:0000313" key="8">
    <source>
        <dbReference type="EMBL" id="KZT26073.1"/>
    </source>
</evidence>
<gene>
    <name evidence="8" type="ORF">NEOLEDRAFT_267649</name>
</gene>
<feature type="region of interest" description="Disordered" evidence="5">
    <location>
        <begin position="105"/>
        <end position="136"/>
    </location>
</feature>
<accession>A0A165T372</accession>
<reference evidence="8 9" key="1">
    <citation type="journal article" date="2016" name="Mol. Biol. Evol.">
        <title>Comparative Genomics of Early-Diverging Mushroom-Forming Fungi Provides Insights into the Origins of Lignocellulose Decay Capabilities.</title>
        <authorList>
            <person name="Nagy L.G."/>
            <person name="Riley R."/>
            <person name="Tritt A."/>
            <person name="Adam C."/>
            <person name="Daum C."/>
            <person name="Floudas D."/>
            <person name="Sun H."/>
            <person name="Yadav J.S."/>
            <person name="Pangilinan J."/>
            <person name="Larsson K.H."/>
            <person name="Matsuura K."/>
            <person name="Barry K."/>
            <person name="Labutti K."/>
            <person name="Kuo R."/>
            <person name="Ohm R.A."/>
            <person name="Bhattacharya S.S."/>
            <person name="Shirouzu T."/>
            <person name="Yoshinaga Y."/>
            <person name="Martin F.M."/>
            <person name="Grigoriev I.V."/>
            <person name="Hibbett D.S."/>
        </authorList>
    </citation>
    <scope>NUCLEOTIDE SEQUENCE [LARGE SCALE GENOMIC DNA]</scope>
    <source>
        <strain evidence="8 9">HHB14362 ss-1</strain>
    </source>
</reference>
<keyword evidence="2" id="KW-0964">Secreted</keyword>
<evidence type="ECO:0000256" key="6">
    <source>
        <dbReference type="SAM" id="SignalP"/>
    </source>
</evidence>
<proteinExistence type="predicted"/>
<comment type="subcellular location">
    <subcellularLocation>
        <location evidence="1">Secreted</location>
    </subcellularLocation>
</comment>
<name>A0A165T372_9AGAM</name>
<sequence length="159" mass="15369">MRCTLAFVTLSYVFAVVSASRIAIYARQSLPSCATSCLMNADTGTCGENDTCLCRSQAFINSTTTCIQQSCTGSDLTNAEAAAQELCAAVGVTLSATSATASATAPASSASGSPGGSATTSASASSASASQTGTTSGAMTHGANMVAGLAAVGLAALAL</sequence>
<evidence type="ECO:0000256" key="2">
    <source>
        <dbReference type="ARBA" id="ARBA00022525"/>
    </source>
</evidence>
<dbReference type="GO" id="GO:0005576">
    <property type="term" value="C:extracellular region"/>
    <property type="evidence" value="ECO:0007669"/>
    <property type="project" value="UniProtKB-SubCell"/>
</dbReference>
<feature type="chain" id="PRO_5007866817" description="CFEM domain-containing protein" evidence="6">
    <location>
        <begin position="20"/>
        <end position="159"/>
    </location>
</feature>
<dbReference type="Pfam" id="PF05730">
    <property type="entry name" value="CFEM"/>
    <property type="match status" value="1"/>
</dbReference>
<dbReference type="InterPro" id="IPR008427">
    <property type="entry name" value="Extracellular_membr_CFEM_dom"/>
</dbReference>
<feature type="signal peptide" evidence="6">
    <location>
        <begin position="1"/>
        <end position="19"/>
    </location>
</feature>
<dbReference type="Proteomes" id="UP000076761">
    <property type="component" value="Unassembled WGS sequence"/>
</dbReference>
<dbReference type="OrthoDB" id="3065412at2759"/>
<evidence type="ECO:0000256" key="3">
    <source>
        <dbReference type="ARBA" id="ARBA00022729"/>
    </source>
</evidence>
<evidence type="ECO:0000256" key="1">
    <source>
        <dbReference type="ARBA" id="ARBA00004613"/>
    </source>
</evidence>
<protein>
    <recommendedName>
        <fullName evidence="7">CFEM domain-containing protein</fullName>
    </recommendedName>
</protein>
<organism evidence="8 9">
    <name type="scientific">Neolentinus lepideus HHB14362 ss-1</name>
    <dbReference type="NCBI Taxonomy" id="1314782"/>
    <lineage>
        <taxon>Eukaryota</taxon>
        <taxon>Fungi</taxon>
        <taxon>Dikarya</taxon>
        <taxon>Basidiomycota</taxon>
        <taxon>Agaricomycotina</taxon>
        <taxon>Agaricomycetes</taxon>
        <taxon>Gloeophyllales</taxon>
        <taxon>Gloeophyllaceae</taxon>
        <taxon>Neolentinus</taxon>
    </lineage>
</organism>
<keyword evidence="9" id="KW-1185">Reference proteome</keyword>
<feature type="domain" description="CFEM" evidence="7">
    <location>
        <begin position="5"/>
        <end position="114"/>
    </location>
</feature>
<keyword evidence="3 6" id="KW-0732">Signal</keyword>
<dbReference type="InParanoid" id="A0A165T372"/>
<dbReference type="SMART" id="SM00747">
    <property type="entry name" value="CFEM"/>
    <property type="match status" value="1"/>
</dbReference>
<evidence type="ECO:0000313" key="9">
    <source>
        <dbReference type="Proteomes" id="UP000076761"/>
    </source>
</evidence>
<evidence type="ECO:0000256" key="4">
    <source>
        <dbReference type="ARBA" id="ARBA00023157"/>
    </source>
</evidence>